<evidence type="ECO:0000256" key="6">
    <source>
        <dbReference type="ARBA" id="ARBA00023274"/>
    </source>
</evidence>
<keyword evidence="5" id="KW-0496">Mitochondrion</keyword>
<keyword evidence="11" id="KW-1185">Reference proteome</keyword>
<evidence type="ECO:0000256" key="4">
    <source>
        <dbReference type="ARBA" id="ARBA00022980"/>
    </source>
</evidence>
<keyword evidence="3" id="KW-0809">Transit peptide</keyword>
<dbReference type="FunFam" id="3.90.79.10:FF:000018">
    <property type="entry name" value="39S ribosomal protein L46, mitochondrial"/>
    <property type="match status" value="1"/>
</dbReference>
<dbReference type="GO" id="GO:0003735">
    <property type="term" value="F:structural constituent of ribosome"/>
    <property type="evidence" value="ECO:0007669"/>
    <property type="project" value="InterPro"/>
</dbReference>
<evidence type="ECO:0000256" key="1">
    <source>
        <dbReference type="ARBA" id="ARBA00004173"/>
    </source>
</evidence>
<comment type="caution">
    <text evidence="10">The sequence shown here is derived from an EMBL/GenBank/DDBJ whole genome shotgun (WGS) entry which is preliminary data.</text>
</comment>
<dbReference type="InterPro" id="IPR021757">
    <property type="entry name" value="Ribosomal_mL46_N"/>
</dbReference>
<evidence type="ECO:0000313" key="11">
    <source>
        <dbReference type="Proteomes" id="UP000639338"/>
    </source>
</evidence>
<evidence type="ECO:0000256" key="3">
    <source>
        <dbReference type="ARBA" id="ARBA00022946"/>
    </source>
</evidence>
<name>A0A835CY26_APHGI</name>
<dbReference type="InterPro" id="IPR040008">
    <property type="entry name" value="Ribosomal_mL46"/>
</dbReference>
<proteinExistence type="inferred from homology"/>
<sequence length="269" mass="31196">MLIQVLKWYKASSPAVISNLLRYQVASMSTGVQEKKWDLMTAICVERHPILTKPKLEIEEKFQDMLDEIELENSMKSDHEIRFEAETKQQENLKKGFVDIDQEKVATQTAQDIEDAGIAEFEKFKLTPRLTEADKKNIMTSLERKLEKTLVLLVQQKVGNKDYWLLPQGLREDGETLRQAAERVLQKTCGENLKAKIYGNAPVGFYKYRYPKVAREGGTQGAKIFYYLARYEDGNVTDNVDYQWLDRQELEKNLPKEICKSVTTFLIKE</sequence>
<comment type="subcellular location">
    <subcellularLocation>
        <location evidence="1">Mitochondrion</location>
    </subcellularLocation>
</comment>
<dbReference type="PANTHER" id="PTHR13124">
    <property type="entry name" value="39S RIBOSOMAL PROTEIN L46, MITOCHONDRIAL PRECURSOR-RELATED"/>
    <property type="match status" value="1"/>
</dbReference>
<evidence type="ECO:0000256" key="7">
    <source>
        <dbReference type="ARBA" id="ARBA00035190"/>
    </source>
</evidence>
<evidence type="ECO:0000256" key="2">
    <source>
        <dbReference type="ARBA" id="ARBA00009070"/>
    </source>
</evidence>
<dbReference type="EMBL" id="JACMRX010000001">
    <property type="protein sequence ID" value="KAF7997220.1"/>
    <property type="molecule type" value="Genomic_DNA"/>
</dbReference>
<dbReference type="CDD" id="cd04661">
    <property type="entry name" value="NUDIX_MRP_L46"/>
    <property type="match status" value="1"/>
</dbReference>
<evidence type="ECO:0000259" key="9">
    <source>
        <dbReference type="PROSITE" id="PS51462"/>
    </source>
</evidence>
<organism evidence="10 11">
    <name type="scientific">Aphidius gifuensis</name>
    <name type="common">Parasitoid wasp</name>
    <dbReference type="NCBI Taxonomy" id="684658"/>
    <lineage>
        <taxon>Eukaryota</taxon>
        <taxon>Metazoa</taxon>
        <taxon>Ecdysozoa</taxon>
        <taxon>Arthropoda</taxon>
        <taxon>Hexapoda</taxon>
        <taxon>Insecta</taxon>
        <taxon>Pterygota</taxon>
        <taxon>Neoptera</taxon>
        <taxon>Endopterygota</taxon>
        <taxon>Hymenoptera</taxon>
        <taxon>Apocrita</taxon>
        <taxon>Ichneumonoidea</taxon>
        <taxon>Braconidae</taxon>
        <taxon>Aphidiinae</taxon>
        <taxon>Aphidius</taxon>
    </lineage>
</organism>
<dbReference type="Pfam" id="PF00293">
    <property type="entry name" value="NUDIX"/>
    <property type="match status" value="1"/>
</dbReference>
<dbReference type="Pfam" id="PF11788">
    <property type="entry name" value="MRP-L46"/>
    <property type="match status" value="1"/>
</dbReference>
<evidence type="ECO:0000256" key="5">
    <source>
        <dbReference type="ARBA" id="ARBA00023128"/>
    </source>
</evidence>
<dbReference type="PROSITE" id="PS51462">
    <property type="entry name" value="NUDIX"/>
    <property type="match status" value="1"/>
</dbReference>
<comment type="similarity">
    <text evidence="2">Belongs to the mitochondrion-specific ribosomal protein mL46 family.</text>
</comment>
<dbReference type="Gene3D" id="3.90.79.10">
    <property type="entry name" value="Nucleoside Triphosphate Pyrophosphohydrolase"/>
    <property type="match status" value="1"/>
</dbReference>
<dbReference type="Proteomes" id="UP000639338">
    <property type="component" value="Unassembled WGS sequence"/>
</dbReference>
<dbReference type="AlphaFoldDB" id="A0A835CY26"/>
<evidence type="ECO:0000313" key="10">
    <source>
        <dbReference type="EMBL" id="KAF7997220.1"/>
    </source>
</evidence>
<reference evidence="10 11" key="1">
    <citation type="submission" date="2020-08" db="EMBL/GenBank/DDBJ databases">
        <title>Aphidius gifuensis genome sequencing and assembly.</title>
        <authorList>
            <person name="Du Z."/>
        </authorList>
    </citation>
    <scope>NUCLEOTIDE SEQUENCE [LARGE SCALE GENOMIC DNA]</scope>
    <source>
        <strain evidence="10">YNYX2018</strain>
        <tissue evidence="10">Adults</tissue>
    </source>
</reference>
<gene>
    <name evidence="10" type="ORF">HCN44_005497</name>
</gene>
<dbReference type="SUPFAM" id="SSF55811">
    <property type="entry name" value="Nudix"/>
    <property type="match status" value="1"/>
</dbReference>
<accession>A0A835CY26</accession>
<dbReference type="InterPro" id="IPR000086">
    <property type="entry name" value="NUDIX_hydrolase_dom"/>
</dbReference>
<dbReference type="GO" id="GO:0005743">
    <property type="term" value="C:mitochondrial inner membrane"/>
    <property type="evidence" value="ECO:0007669"/>
    <property type="project" value="UniProtKB-ARBA"/>
</dbReference>
<evidence type="ECO:0000256" key="8">
    <source>
        <dbReference type="ARBA" id="ARBA00035534"/>
    </source>
</evidence>
<keyword evidence="4" id="KW-0689">Ribosomal protein</keyword>
<keyword evidence="6" id="KW-0687">Ribonucleoprotein</keyword>
<dbReference type="InterPro" id="IPR015797">
    <property type="entry name" value="NUDIX_hydrolase-like_dom_sf"/>
</dbReference>
<dbReference type="PANTHER" id="PTHR13124:SF12">
    <property type="entry name" value="LARGE RIBOSOMAL SUBUNIT PROTEIN ML46"/>
    <property type="match status" value="1"/>
</dbReference>
<dbReference type="InterPro" id="IPR033650">
    <property type="entry name" value="Ribosomal_mL46_NUDIX"/>
</dbReference>
<dbReference type="OrthoDB" id="194611at2759"/>
<feature type="domain" description="Nudix hydrolase" evidence="9">
    <location>
        <begin position="133"/>
        <end position="267"/>
    </location>
</feature>
<dbReference type="GO" id="GO:0005762">
    <property type="term" value="C:mitochondrial large ribosomal subunit"/>
    <property type="evidence" value="ECO:0007669"/>
    <property type="project" value="TreeGrafter"/>
</dbReference>
<protein>
    <recommendedName>
        <fullName evidence="7">Large ribosomal subunit protein mL46</fullName>
    </recommendedName>
    <alternativeName>
        <fullName evidence="8">39S ribosomal protein L46, mitochondrial</fullName>
    </alternativeName>
</protein>